<protein>
    <recommendedName>
        <fullName evidence="3">Squalene/phytoene synthase family protein</fullName>
    </recommendedName>
</protein>
<dbReference type="OrthoDB" id="9807580at2"/>
<dbReference type="EMBL" id="VWXX01000001">
    <property type="protein sequence ID" value="KAA6187708.1"/>
    <property type="molecule type" value="Genomic_DNA"/>
</dbReference>
<evidence type="ECO:0000313" key="2">
    <source>
        <dbReference type="Proteomes" id="UP000322981"/>
    </source>
</evidence>
<dbReference type="AlphaFoldDB" id="A0A5M8FV56"/>
<dbReference type="InterPro" id="IPR008949">
    <property type="entry name" value="Isoprenoid_synthase_dom_sf"/>
</dbReference>
<evidence type="ECO:0008006" key="3">
    <source>
        <dbReference type="Google" id="ProtNLM"/>
    </source>
</evidence>
<evidence type="ECO:0000313" key="1">
    <source>
        <dbReference type="EMBL" id="KAA6187708.1"/>
    </source>
</evidence>
<proteinExistence type="predicted"/>
<gene>
    <name evidence="1" type="ORF">F2Q65_00230</name>
</gene>
<dbReference type="InterPro" id="IPR002060">
    <property type="entry name" value="Squ/phyt_synthse"/>
</dbReference>
<dbReference type="Gene3D" id="1.10.600.10">
    <property type="entry name" value="Farnesyl Diphosphate Synthase"/>
    <property type="match status" value="1"/>
</dbReference>
<dbReference type="Pfam" id="PF00494">
    <property type="entry name" value="SQS_PSY"/>
    <property type="match status" value="1"/>
</dbReference>
<keyword evidence="2" id="KW-1185">Reference proteome</keyword>
<dbReference type="SUPFAM" id="SSF48576">
    <property type="entry name" value="Terpenoid synthases"/>
    <property type="match status" value="1"/>
</dbReference>
<dbReference type="RefSeq" id="WP_150089219.1">
    <property type="nucleotide sequence ID" value="NZ_VWXX01000001.1"/>
</dbReference>
<name>A0A5M8FV56_9GAMM</name>
<reference evidence="1 2" key="1">
    <citation type="submission" date="2019-09" db="EMBL/GenBank/DDBJ databases">
        <title>Whole-genome sequence of the purple sulfur bacterium Thiohalocapsa marina DSM 19078.</title>
        <authorList>
            <person name="Kyndt J.A."/>
            <person name="Meyer T.E."/>
        </authorList>
    </citation>
    <scope>NUCLEOTIDE SEQUENCE [LARGE SCALE GENOMIC DNA]</scope>
    <source>
        <strain evidence="1 2">DSM 19078</strain>
    </source>
</reference>
<sequence length="299" mass="33016">MTRSGGPGSAAADGWRFPNPATPPGSADYYSIRFSAAGRRDALAALFALRRELRHILVQVSDPGVARRKLDWWRDEIGRGLEGRAQHPLCRPLEPAQRSHALPLDPFLDMARRVEDELQGSRSTTRAAHWHRLGDDRGALFQLICHCHWDPCNRLTDDATLAGARDAGAWCTQVRQLRAVGRLLRQGREIAPQDLLEQIGLSQSELVRTAMAQSAQAGTGGPHPDPSRRARLCGLLAELAPAPFPAAAAAALPLPIRIQLRIHAALLQELVRADFDLLDRRIGLTPLRKLWIAWRTSRG</sequence>
<accession>A0A5M8FV56</accession>
<comment type="caution">
    <text evidence="1">The sequence shown here is derived from an EMBL/GenBank/DDBJ whole genome shotgun (WGS) entry which is preliminary data.</text>
</comment>
<organism evidence="1 2">
    <name type="scientific">Thiohalocapsa marina</name>
    <dbReference type="NCBI Taxonomy" id="424902"/>
    <lineage>
        <taxon>Bacteria</taxon>
        <taxon>Pseudomonadati</taxon>
        <taxon>Pseudomonadota</taxon>
        <taxon>Gammaproteobacteria</taxon>
        <taxon>Chromatiales</taxon>
        <taxon>Chromatiaceae</taxon>
        <taxon>Thiohalocapsa</taxon>
    </lineage>
</organism>
<dbReference type="Proteomes" id="UP000322981">
    <property type="component" value="Unassembled WGS sequence"/>
</dbReference>